<evidence type="ECO:0000313" key="2">
    <source>
        <dbReference type="Proteomes" id="UP000789920"/>
    </source>
</evidence>
<accession>A0ACA9SQ79</accession>
<proteinExistence type="predicted"/>
<sequence>RMALDTINTTPSSGATLESTEVFKIVDKSAFTKFSKFMLTEEEFTWHLEGSSMIKVSGLTINDIELSKDVTLNGMNNFPNVTVNNFDAPYDHPDGGIAISIISTINNPSHISVELGDIMFDIDHMNQNIGQVFSKNFTLMRGDNKLSLEGRLLPQNSSAGVAAVSDMFSKFITGEDSLIE</sequence>
<feature type="non-terminal residue" evidence="1">
    <location>
        <position position="1"/>
    </location>
</feature>
<dbReference type="EMBL" id="CAJVQC010142483">
    <property type="protein sequence ID" value="CAG8844398.1"/>
    <property type="molecule type" value="Genomic_DNA"/>
</dbReference>
<reference evidence="1" key="1">
    <citation type="submission" date="2021-06" db="EMBL/GenBank/DDBJ databases">
        <authorList>
            <person name="Kallberg Y."/>
            <person name="Tangrot J."/>
            <person name="Rosling A."/>
        </authorList>
    </citation>
    <scope>NUCLEOTIDE SEQUENCE</scope>
    <source>
        <strain evidence="1">MA461A</strain>
    </source>
</reference>
<organism evidence="1 2">
    <name type="scientific">Racocetra persica</name>
    <dbReference type="NCBI Taxonomy" id="160502"/>
    <lineage>
        <taxon>Eukaryota</taxon>
        <taxon>Fungi</taxon>
        <taxon>Fungi incertae sedis</taxon>
        <taxon>Mucoromycota</taxon>
        <taxon>Glomeromycotina</taxon>
        <taxon>Glomeromycetes</taxon>
        <taxon>Diversisporales</taxon>
        <taxon>Gigasporaceae</taxon>
        <taxon>Racocetra</taxon>
    </lineage>
</organism>
<feature type="non-terminal residue" evidence="1">
    <location>
        <position position="180"/>
    </location>
</feature>
<name>A0ACA9SQ79_9GLOM</name>
<dbReference type="Proteomes" id="UP000789920">
    <property type="component" value="Unassembled WGS sequence"/>
</dbReference>
<protein>
    <submittedName>
        <fullName evidence="1">11593_t:CDS:1</fullName>
    </submittedName>
</protein>
<comment type="caution">
    <text evidence="1">The sequence shown here is derived from an EMBL/GenBank/DDBJ whole genome shotgun (WGS) entry which is preliminary data.</text>
</comment>
<gene>
    <name evidence="1" type="ORF">RPERSI_LOCUS33184</name>
</gene>
<evidence type="ECO:0000313" key="1">
    <source>
        <dbReference type="EMBL" id="CAG8844398.1"/>
    </source>
</evidence>
<keyword evidence="2" id="KW-1185">Reference proteome</keyword>